<evidence type="ECO:0008006" key="9">
    <source>
        <dbReference type="Google" id="ProtNLM"/>
    </source>
</evidence>
<keyword evidence="2 6" id="KW-0812">Transmembrane</keyword>
<dbReference type="GO" id="GO:0022857">
    <property type="term" value="F:transmembrane transporter activity"/>
    <property type="evidence" value="ECO:0007669"/>
    <property type="project" value="InterPro"/>
</dbReference>
<reference evidence="7" key="1">
    <citation type="submission" date="2022-07" db="EMBL/GenBank/DDBJ databases">
        <title>Phylogenomic reconstructions and comparative analyses of Kickxellomycotina fungi.</title>
        <authorList>
            <person name="Reynolds N.K."/>
            <person name="Stajich J.E."/>
            <person name="Barry K."/>
            <person name="Grigoriev I.V."/>
            <person name="Crous P."/>
            <person name="Smith M.E."/>
        </authorList>
    </citation>
    <scope>NUCLEOTIDE SEQUENCE</scope>
    <source>
        <strain evidence="7">NBRC 100468</strain>
    </source>
</reference>
<dbReference type="GO" id="GO:0005886">
    <property type="term" value="C:plasma membrane"/>
    <property type="evidence" value="ECO:0007669"/>
    <property type="project" value="TreeGrafter"/>
</dbReference>
<feature type="transmembrane region" description="Helical" evidence="6">
    <location>
        <begin position="165"/>
        <end position="183"/>
    </location>
</feature>
<feature type="transmembrane region" description="Helical" evidence="6">
    <location>
        <begin position="328"/>
        <end position="350"/>
    </location>
</feature>
<feature type="compositionally biased region" description="Basic and acidic residues" evidence="5">
    <location>
        <begin position="51"/>
        <end position="64"/>
    </location>
</feature>
<evidence type="ECO:0000313" key="7">
    <source>
        <dbReference type="EMBL" id="KAJ1911002.1"/>
    </source>
</evidence>
<proteinExistence type="predicted"/>
<feature type="compositionally biased region" description="Basic and acidic residues" evidence="5">
    <location>
        <begin position="1"/>
        <end position="13"/>
    </location>
</feature>
<feature type="transmembrane region" description="Helical" evidence="6">
    <location>
        <begin position="371"/>
        <end position="391"/>
    </location>
</feature>
<dbReference type="EMBL" id="JANBPU010000500">
    <property type="protein sequence ID" value="KAJ1911002.1"/>
    <property type="molecule type" value="Genomic_DNA"/>
</dbReference>
<dbReference type="AlphaFoldDB" id="A0A9W7ZQR7"/>
<feature type="region of interest" description="Disordered" evidence="5">
    <location>
        <begin position="51"/>
        <end position="82"/>
    </location>
</feature>
<keyword evidence="8" id="KW-1185">Reference proteome</keyword>
<comment type="subcellular location">
    <subcellularLocation>
        <location evidence="1">Membrane</location>
        <topology evidence="1">Multi-pass membrane protein</topology>
    </subcellularLocation>
</comment>
<evidence type="ECO:0000313" key="8">
    <source>
        <dbReference type="Proteomes" id="UP001150538"/>
    </source>
</evidence>
<evidence type="ECO:0000256" key="4">
    <source>
        <dbReference type="ARBA" id="ARBA00023136"/>
    </source>
</evidence>
<evidence type="ECO:0000256" key="5">
    <source>
        <dbReference type="SAM" id="MobiDB-lite"/>
    </source>
</evidence>
<comment type="caution">
    <text evidence="7">The sequence shown here is derived from an EMBL/GenBank/DDBJ whole genome shotgun (WGS) entry which is preliminary data.</text>
</comment>
<keyword evidence="3 6" id="KW-1133">Transmembrane helix</keyword>
<dbReference type="OrthoDB" id="440553at2759"/>
<dbReference type="InterPro" id="IPR011701">
    <property type="entry name" value="MFS"/>
</dbReference>
<feature type="transmembrane region" description="Helical" evidence="6">
    <location>
        <begin position="189"/>
        <end position="212"/>
    </location>
</feature>
<evidence type="ECO:0000256" key="1">
    <source>
        <dbReference type="ARBA" id="ARBA00004141"/>
    </source>
</evidence>
<feature type="transmembrane region" description="Helical" evidence="6">
    <location>
        <begin position="473"/>
        <end position="495"/>
    </location>
</feature>
<dbReference type="PANTHER" id="PTHR23501:SF39">
    <property type="entry name" value="MULTIDRUG TRANSPORTER, PUTATIVE (AFU_ORTHOLOGUE AFUA_1G05010)-RELATED"/>
    <property type="match status" value="1"/>
</dbReference>
<feature type="transmembrane region" description="Helical" evidence="6">
    <location>
        <begin position="507"/>
        <end position="530"/>
    </location>
</feature>
<dbReference type="Pfam" id="PF07690">
    <property type="entry name" value="MFS_1"/>
    <property type="match status" value="1"/>
</dbReference>
<dbReference type="PANTHER" id="PTHR23501">
    <property type="entry name" value="MAJOR FACILITATOR SUPERFAMILY"/>
    <property type="match status" value="1"/>
</dbReference>
<feature type="transmembrane region" description="Helical" evidence="6">
    <location>
        <begin position="302"/>
        <end position="322"/>
    </location>
</feature>
<name>A0A9W7ZQR7_9FUNG</name>
<feature type="transmembrane region" description="Helical" evidence="6">
    <location>
        <begin position="262"/>
        <end position="282"/>
    </location>
</feature>
<accession>A0A9W7ZQR7</accession>
<gene>
    <name evidence="7" type="ORF">H4219_006075</name>
</gene>
<evidence type="ECO:0000256" key="6">
    <source>
        <dbReference type="SAM" id="Phobius"/>
    </source>
</evidence>
<evidence type="ECO:0000256" key="3">
    <source>
        <dbReference type="ARBA" id="ARBA00022989"/>
    </source>
</evidence>
<keyword evidence="4 6" id="KW-0472">Membrane</keyword>
<feature type="region of interest" description="Disordered" evidence="5">
    <location>
        <begin position="1"/>
        <end position="22"/>
    </location>
</feature>
<dbReference type="InterPro" id="IPR036259">
    <property type="entry name" value="MFS_trans_sf"/>
</dbReference>
<sequence length="625" mass="68073">MEKSSTVDVHDTAHMGGSAGDNIMSPASQAVQNTDHNNPRFSAIETGRFVDDRHSPGAKAEKSGPDAMMAMGSDEGLDRGEHPEYRSDGLDKPIGPAKFAIAFFACFFMVFLAIYPQTATAPAFASIREGSRTRISSVWYIGSFVLTYLSFMPTAANSYHTLSKVFTFGFGLVLYVVFGAVSAATNRAITLVCCRFMQAIGSSFISATGFMWTTDLVEAANFSSKHCLRSICYTFLSIAMLLAIGINQVLSAAFVAYTSWRWSLYLPLPFMAIPAAICVFMLRDPKVEREKSLGQKLREFDWVGAFLLLAAVALIVIGLVFGGNEHKWVSAAVLCCIIIGGVLAALFLLWEGVWAKDPIFYVPWLIERDTSLALFSALFIALGIYSINLYTPIFYAVVHVSSVTTGSARTILFWIMSVATALVTGILTTLIHPTRQVVTRWLAPFGCILLCVSAGLMYNWSVTYNPKYERGTLALGGIGAGFALTSIFIIGNEAVAASPRPYHTAKYAVALHFCYTIGGMLGMVLFQAGLKSRIIANTKPVFASLPVAAFRNVDVGSLDIADLENLVKSLSVLSFSGRIFSALHRAFQILFILPVPFFGVAFILTFFFRYIRRPNASNTAISSSA</sequence>
<feature type="transmembrane region" description="Helical" evidence="6">
    <location>
        <begin position="138"/>
        <end position="156"/>
    </location>
</feature>
<dbReference type="SUPFAM" id="SSF103473">
    <property type="entry name" value="MFS general substrate transporter"/>
    <property type="match status" value="1"/>
</dbReference>
<evidence type="ECO:0000256" key="2">
    <source>
        <dbReference type="ARBA" id="ARBA00022692"/>
    </source>
</evidence>
<feature type="transmembrane region" description="Helical" evidence="6">
    <location>
        <begin position="411"/>
        <end position="430"/>
    </location>
</feature>
<feature type="transmembrane region" description="Helical" evidence="6">
    <location>
        <begin position="442"/>
        <end position="461"/>
    </location>
</feature>
<feature type="transmembrane region" description="Helical" evidence="6">
    <location>
        <begin position="233"/>
        <end position="256"/>
    </location>
</feature>
<feature type="transmembrane region" description="Helical" evidence="6">
    <location>
        <begin position="99"/>
        <end position="118"/>
    </location>
</feature>
<dbReference type="Gene3D" id="1.20.1250.20">
    <property type="entry name" value="MFS general substrate transporter like domains"/>
    <property type="match status" value="1"/>
</dbReference>
<feature type="transmembrane region" description="Helical" evidence="6">
    <location>
        <begin position="586"/>
        <end position="608"/>
    </location>
</feature>
<organism evidence="7 8">
    <name type="scientific">Mycoemilia scoparia</name>
    <dbReference type="NCBI Taxonomy" id="417184"/>
    <lineage>
        <taxon>Eukaryota</taxon>
        <taxon>Fungi</taxon>
        <taxon>Fungi incertae sedis</taxon>
        <taxon>Zoopagomycota</taxon>
        <taxon>Kickxellomycotina</taxon>
        <taxon>Kickxellomycetes</taxon>
        <taxon>Kickxellales</taxon>
        <taxon>Kickxellaceae</taxon>
        <taxon>Mycoemilia</taxon>
    </lineage>
</organism>
<dbReference type="Proteomes" id="UP001150538">
    <property type="component" value="Unassembled WGS sequence"/>
</dbReference>
<protein>
    <recommendedName>
        <fullName evidence="9">Major facilitator superfamily (MFS) profile domain-containing protein</fullName>
    </recommendedName>
</protein>